<reference evidence="1" key="1">
    <citation type="submission" date="2021-08" db="EMBL/GenBank/DDBJ databases">
        <title>The first chromosome-level gecko genome reveals the dynamic sex chromosomes of Neotropical dwarf geckos (Sphaerodactylidae: Sphaerodactylus).</title>
        <authorList>
            <person name="Pinto B.J."/>
            <person name="Keating S.E."/>
            <person name="Gamble T."/>
        </authorList>
    </citation>
    <scope>NUCLEOTIDE SEQUENCE</scope>
    <source>
        <strain evidence="1">TG3544</strain>
    </source>
</reference>
<name>A0ACB8GDN7_9SAUR</name>
<proteinExistence type="predicted"/>
<sequence>MPLARNLALGNGEKQLEVASGGGKGRVCEDSTTSTIQPGQSSSAWTGPSRPPLPPSHLEPMACGDGWGSLGPSSWARPLPPPKAASPRCPGWLPTHGSKEETRVAPLGKLPSVAGAGGSVAGWGSGGWTCEAAAAASRASWPLCTSTGAQGEPGNLLLKEAEAALFRRQLCLAPMSRAAGIHFTPMQGAGRTLALPSGGRASPLEIPAASLQGAGRTRALLSCRRRPRPPRMPSPSPAGSRGDGLAAGRRAARRDPLRRAPCRGAGGRFAGPGVGRASGARLNSLHRLCRSRGGRFALARRPAQPESPGSRRRFLQGSRAALSRLGRSA</sequence>
<accession>A0ACB8GDN7</accession>
<keyword evidence="2" id="KW-1185">Reference proteome</keyword>
<gene>
    <name evidence="1" type="ORF">K3G42_029082</name>
</gene>
<comment type="caution">
    <text evidence="1">The sequence shown here is derived from an EMBL/GenBank/DDBJ whole genome shotgun (WGS) entry which is preliminary data.</text>
</comment>
<organism evidence="1 2">
    <name type="scientific">Sphaerodactylus townsendi</name>
    <dbReference type="NCBI Taxonomy" id="933632"/>
    <lineage>
        <taxon>Eukaryota</taxon>
        <taxon>Metazoa</taxon>
        <taxon>Chordata</taxon>
        <taxon>Craniata</taxon>
        <taxon>Vertebrata</taxon>
        <taxon>Euteleostomi</taxon>
        <taxon>Lepidosauria</taxon>
        <taxon>Squamata</taxon>
        <taxon>Bifurcata</taxon>
        <taxon>Gekkota</taxon>
        <taxon>Sphaerodactylidae</taxon>
        <taxon>Sphaerodactylus</taxon>
    </lineage>
</organism>
<dbReference type="Proteomes" id="UP000827872">
    <property type="component" value="Linkage Group LG01"/>
</dbReference>
<evidence type="ECO:0000313" key="1">
    <source>
        <dbReference type="EMBL" id="KAH8017406.1"/>
    </source>
</evidence>
<protein>
    <submittedName>
        <fullName evidence="1">Uncharacterized protein</fullName>
    </submittedName>
</protein>
<dbReference type="EMBL" id="CM037614">
    <property type="protein sequence ID" value="KAH8017406.1"/>
    <property type="molecule type" value="Genomic_DNA"/>
</dbReference>
<evidence type="ECO:0000313" key="2">
    <source>
        <dbReference type="Proteomes" id="UP000827872"/>
    </source>
</evidence>